<keyword evidence="1" id="KW-0677">Repeat</keyword>
<dbReference type="PROSITE" id="PS50088">
    <property type="entry name" value="ANK_REPEAT"/>
    <property type="match status" value="2"/>
</dbReference>
<feature type="compositionally biased region" description="Basic and acidic residues" evidence="4">
    <location>
        <begin position="142"/>
        <end position="161"/>
    </location>
</feature>
<feature type="compositionally biased region" description="Gly residues" evidence="4">
    <location>
        <begin position="192"/>
        <end position="202"/>
    </location>
</feature>
<reference evidence="6" key="1">
    <citation type="journal article" date="2019" name="Nat. Commun.">
        <title>Expansion of phycobilisome linker gene families in mesophilic red algae.</title>
        <authorList>
            <person name="Lee J."/>
            <person name="Kim D."/>
            <person name="Bhattacharya D."/>
            <person name="Yoon H.S."/>
        </authorList>
    </citation>
    <scope>NUCLEOTIDE SEQUENCE [LARGE SCALE GENOMIC DNA]</scope>
    <source>
        <strain evidence="6">CCMP 1328</strain>
    </source>
</reference>
<dbReference type="GO" id="GO:0004842">
    <property type="term" value="F:ubiquitin-protein transferase activity"/>
    <property type="evidence" value="ECO:0007669"/>
    <property type="project" value="TreeGrafter"/>
</dbReference>
<dbReference type="PROSITE" id="PS50297">
    <property type="entry name" value="ANK_REP_REGION"/>
    <property type="match status" value="2"/>
</dbReference>
<dbReference type="AlphaFoldDB" id="A0A5J4Z5D3"/>
<dbReference type="Proteomes" id="UP000324585">
    <property type="component" value="Unassembled WGS sequence"/>
</dbReference>
<name>A0A5J4Z5D3_PORPP</name>
<dbReference type="Gene3D" id="1.25.40.20">
    <property type="entry name" value="Ankyrin repeat-containing domain"/>
    <property type="match status" value="1"/>
</dbReference>
<accession>A0A5J4Z5D3</accession>
<evidence type="ECO:0000313" key="5">
    <source>
        <dbReference type="EMBL" id="KAA8498428.1"/>
    </source>
</evidence>
<organism evidence="5 6">
    <name type="scientific">Porphyridium purpureum</name>
    <name type="common">Red alga</name>
    <name type="synonym">Porphyridium cruentum</name>
    <dbReference type="NCBI Taxonomy" id="35688"/>
    <lineage>
        <taxon>Eukaryota</taxon>
        <taxon>Rhodophyta</taxon>
        <taxon>Bangiophyceae</taxon>
        <taxon>Porphyridiales</taxon>
        <taxon>Porphyridiaceae</taxon>
        <taxon>Porphyridium</taxon>
    </lineage>
</organism>
<feature type="region of interest" description="Disordered" evidence="4">
    <location>
        <begin position="137"/>
        <end position="222"/>
    </location>
</feature>
<dbReference type="SMART" id="SM00248">
    <property type="entry name" value="ANK"/>
    <property type="match status" value="2"/>
</dbReference>
<evidence type="ECO:0000256" key="2">
    <source>
        <dbReference type="ARBA" id="ARBA00023043"/>
    </source>
</evidence>
<protein>
    <submittedName>
        <fullName evidence="5">Ankyrin repeat-containing protein</fullName>
    </submittedName>
</protein>
<dbReference type="PANTHER" id="PTHR24171">
    <property type="entry name" value="ANKYRIN REPEAT DOMAIN-CONTAINING PROTEIN 39-RELATED"/>
    <property type="match status" value="1"/>
</dbReference>
<evidence type="ECO:0000256" key="1">
    <source>
        <dbReference type="ARBA" id="ARBA00022737"/>
    </source>
</evidence>
<sequence>MRGRDEDHAAMDWDEELRLSARYGELAELLEALENGAQVDCCDALTRNTALHYASANGHVQLVRELLQHAANPNAVNEHLNTALHWSAQNGHTDVVSELLHAGAKRAIENAFGRTPLDEADLRGFVDIKRILMEYAEAHPQQTEREAPGGEGKVRDLRSSESSETSDSSDSEVPSPRHDAGGTVLPETSGTSGAGGGSGGNAGDAQKDLDPNDTAFTTIERP</sequence>
<evidence type="ECO:0000256" key="4">
    <source>
        <dbReference type="SAM" id="MobiDB-lite"/>
    </source>
</evidence>
<gene>
    <name evidence="5" type="ORF">FVE85_6013</name>
</gene>
<dbReference type="EMBL" id="VRMN01000001">
    <property type="protein sequence ID" value="KAA8498428.1"/>
    <property type="molecule type" value="Genomic_DNA"/>
</dbReference>
<dbReference type="InterPro" id="IPR036770">
    <property type="entry name" value="Ankyrin_rpt-contain_sf"/>
</dbReference>
<comment type="caution">
    <text evidence="5">The sequence shown here is derived from an EMBL/GenBank/DDBJ whole genome shotgun (WGS) entry which is preliminary data.</text>
</comment>
<evidence type="ECO:0000313" key="6">
    <source>
        <dbReference type="Proteomes" id="UP000324585"/>
    </source>
</evidence>
<dbReference type="GO" id="GO:0085020">
    <property type="term" value="P:protein K6-linked ubiquitination"/>
    <property type="evidence" value="ECO:0007669"/>
    <property type="project" value="TreeGrafter"/>
</dbReference>
<dbReference type="SUPFAM" id="SSF48403">
    <property type="entry name" value="Ankyrin repeat"/>
    <property type="match status" value="1"/>
</dbReference>
<evidence type="ECO:0000256" key="3">
    <source>
        <dbReference type="PROSITE-ProRule" id="PRU00023"/>
    </source>
</evidence>
<dbReference type="OrthoDB" id="1757at2759"/>
<keyword evidence="6" id="KW-1185">Reference proteome</keyword>
<proteinExistence type="predicted"/>
<dbReference type="OMA" id="NEHLNTA"/>
<dbReference type="PANTHER" id="PTHR24171:SF8">
    <property type="entry name" value="BRCA1-ASSOCIATED RING DOMAIN PROTEIN 1"/>
    <property type="match status" value="1"/>
</dbReference>
<feature type="repeat" description="ANK" evidence="3">
    <location>
        <begin position="46"/>
        <end position="78"/>
    </location>
</feature>
<dbReference type="Pfam" id="PF12796">
    <property type="entry name" value="Ank_2"/>
    <property type="match status" value="1"/>
</dbReference>
<keyword evidence="2 3" id="KW-0040">ANK repeat</keyword>
<dbReference type="InterPro" id="IPR002110">
    <property type="entry name" value="Ankyrin_rpt"/>
</dbReference>
<feature type="compositionally biased region" description="Low complexity" evidence="4">
    <location>
        <begin position="162"/>
        <end position="172"/>
    </location>
</feature>
<feature type="repeat" description="ANK" evidence="3">
    <location>
        <begin position="79"/>
        <end position="111"/>
    </location>
</feature>